<dbReference type="EMBL" id="CP097508">
    <property type="protein sequence ID" value="URE11863.1"/>
    <property type="molecule type" value="Genomic_DNA"/>
</dbReference>
<reference evidence="6" key="1">
    <citation type="submission" date="2022-05" db="EMBL/GenBank/DDBJ databases">
        <title>The Musa troglodytarum L. genome provides insights into the mechanism of non-climacteric behaviour and enrichment of carotenoids.</title>
        <authorList>
            <person name="Wang J."/>
        </authorList>
    </citation>
    <scope>NUCLEOTIDE SEQUENCE</scope>
    <source>
        <tissue evidence="6">Leaf</tissue>
    </source>
</reference>
<dbReference type="InterPro" id="IPR018098">
    <property type="entry name" value="Ribosomal_eS24_CS"/>
</dbReference>
<dbReference type="InterPro" id="IPR053709">
    <property type="entry name" value="eRP_eS24_sf"/>
</dbReference>
<evidence type="ECO:0000256" key="3">
    <source>
        <dbReference type="ARBA" id="ARBA00023274"/>
    </source>
</evidence>
<gene>
    <name evidence="6" type="ORF">MUK42_22935</name>
</gene>
<dbReference type="InterPro" id="IPR001976">
    <property type="entry name" value="Ribosomal_eS24"/>
</dbReference>
<keyword evidence="7" id="KW-1185">Reference proteome</keyword>
<comment type="similarity">
    <text evidence="1 4">Belongs to the eukaryotic ribosomal protein eS24 family.</text>
</comment>
<name>A0A9E7GEW2_9LILI</name>
<evidence type="ECO:0000256" key="4">
    <source>
        <dbReference type="RuleBase" id="RU004383"/>
    </source>
</evidence>
<evidence type="ECO:0000256" key="1">
    <source>
        <dbReference type="ARBA" id="ARBA00009680"/>
    </source>
</evidence>
<evidence type="ECO:0000313" key="6">
    <source>
        <dbReference type="EMBL" id="URE11863.1"/>
    </source>
</evidence>
<dbReference type="Proteomes" id="UP001055439">
    <property type="component" value="Chromosome 6"/>
</dbReference>
<dbReference type="AlphaFoldDB" id="A0A9E7GEW2"/>
<dbReference type="SUPFAM" id="SSF54189">
    <property type="entry name" value="Ribosomal proteins S24e, L23 and L15e"/>
    <property type="match status" value="1"/>
</dbReference>
<feature type="compositionally biased region" description="Basic residues" evidence="5">
    <location>
        <begin position="277"/>
        <end position="293"/>
    </location>
</feature>
<dbReference type="PANTHER" id="PTHR10496">
    <property type="entry name" value="40S RIBOSOMAL PROTEIN S24"/>
    <property type="match status" value="1"/>
</dbReference>
<dbReference type="OrthoDB" id="696337at2759"/>
<dbReference type="HAMAP" id="MF_00545">
    <property type="entry name" value="Ribosomal_eS24"/>
    <property type="match status" value="1"/>
</dbReference>
<evidence type="ECO:0000256" key="5">
    <source>
        <dbReference type="SAM" id="MobiDB-lite"/>
    </source>
</evidence>
<sequence length="305" mass="34676">MESSSAAKRLWHVMKVLFYMHRKSVSMHKLMVDLHLLLKRGKNAGKALGHLVNFHHHGHLHGVAAMYSGFSCRSMDPDRAFYSPREVEFSCSGTPSFPSLHAIKRRNRHRRYDYDSDAAAVATAFETLDFEMSDSGSVVPSPSPAGARQLRITDSPFPLTEDEEAACQHIDQEAEEFIRRFYEQLRLQQRIPVIDVLHPGRANVSKAELKEKLAKLYEVNDPNTIFVFKFRTHFGGGKSTGFGLIYDTVENAKKYEPKYRLIRNGLATKVEKSRKQMKERKNRAKKVRGVKKTKAGDAAKAGKKK</sequence>
<keyword evidence="2 6" id="KW-0689">Ribosomal protein</keyword>
<dbReference type="Pfam" id="PF01282">
    <property type="entry name" value="Ribosomal_S24e"/>
    <property type="match status" value="1"/>
</dbReference>
<evidence type="ECO:0000313" key="7">
    <source>
        <dbReference type="Proteomes" id="UP001055439"/>
    </source>
</evidence>
<feature type="region of interest" description="Disordered" evidence="5">
    <location>
        <begin position="270"/>
        <end position="305"/>
    </location>
</feature>
<dbReference type="GO" id="GO:0003735">
    <property type="term" value="F:structural constituent of ribosome"/>
    <property type="evidence" value="ECO:0007669"/>
    <property type="project" value="InterPro"/>
</dbReference>
<dbReference type="GO" id="GO:1990904">
    <property type="term" value="C:ribonucleoprotein complex"/>
    <property type="evidence" value="ECO:0007669"/>
    <property type="project" value="UniProtKB-KW"/>
</dbReference>
<dbReference type="PROSITE" id="PS00529">
    <property type="entry name" value="RIBOSOMAL_S24E"/>
    <property type="match status" value="1"/>
</dbReference>
<proteinExistence type="inferred from homology"/>
<protein>
    <recommendedName>
        <fullName evidence="4">40S ribosomal protein S24</fullName>
    </recommendedName>
</protein>
<accession>A0A9E7GEW2</accession>
<dbReference type="InterPro" id="IPR012678">
    <property type="entry name" value="Ribosomal_uL23/eL15/eS24_sf"/>
</dbReference>
<dbReference type="GO" id="GO:0006412">
    <property type="term" value="P:translation"/>
    <property type="evidence" value="ECO:0007669"/>
    <property type="project" value="InterPro"/>
</dbReference>
<organism evidence="6 7">
    <name type="scientific">Musa troglodytarum</name>
    <name type="common">fe'i banana</name>
    <dbReference type="NCBI Taxonomy" id="320322"/>
    <lineage>
        <taxon>Eukaryota</taxon>
        <taxon>Viridiplantae</taxon>
        <taxon>Streptophyta</taxon>
        <taxon>Embryophyta</taxon>
        <taxon>Tracheophyta</taxon>
        <taxon>Spermatophyta</taxon>
        <taxon>Magnoliopsida</taxon>
        <taxon>Liliopsida</taxon>
        <taxon>Zingiberales</taxon>
        <taxon>Musaceae</taxon>
        <taxon>Musa</taxon>
    </lineage>
</organism>
<dbReference type="Gene3D" id="3.30.70.3370">
    <property type="match status" value="1"/>
</dbReference>
<dbReference type="GO" id="GO:0005840">
    <property type="term" value="C:ribosome"/>
    <property type="evidence" value="ECO:0007669"/>
    <property type="project" value="UniProtKB-KW"/>
</dbReference>
<evidence type="ECO:0000256" key="2">
    <source>
        <dbReference type="ARBA" id="ARBA00022980"/>
    </source>
</evidence>
<keyword evidence="3" id="KW-0687">Ribonucleoprotein</keyword>